<reference evidence="1 2" key="1">
    <citation type="journal article" date="2011" name="Front. Microbiol.">
        <title>Genomic signatures of strain selection and enhancement in Bacillus atrophaeus var. globigii, a historical biowarfare simulant.</title>
        <authorList>
            <person name="Gibbons H.S."/>
            <person name="Broomall S.M."/>
            <person name="McNew L.A."/>
            <person name="Daligault H."/>
            <person name="Chapman C."/>
            <person name="Bruce D."/>
            <person name="Karavis M."/>
            <person name="Krepps M."/>
            <person name="McGregor P.A."/>
            <person name="Hong C."/>
            <person name="Park K.H."/>
            <person name="Akmal A."/>
            <person name="Feldman A."/>
            <person name="Lin J.S."/>
            <person name="Chang W.E."/>
            <person name="Higgs B.W."/>
            <person name="Demirev P."/>
            <person name="Lindquist J."/>
            <person name="Liem A."/>
            <person name="Fochler E."/>
            <person name="Read T.D."/>
            <person name="Tapia R."/>
            <person name="Johnson S."/>
            <person name="Bishop-Lilly K.A."/>
            <person name="Detter C."/>
            <person name="Han C."/>
            <person name="Sozhamannan S."/>
            <person name="Rosenzweig C.N."/>
            <person name="Skowronski E.W."/>
        </authorList>
    </citation>
    <scope>NUCLEOTIDE SEQUENCE [LARGE SCALE GENOMIC DNA]</scope>
    <source>
        <strain evidence="1 2">PIT1</strain>
    </source>
</reference>
<keyword evidence="2" id="KW-1185">Reference proteome</keyword>
<accession>A0A432ZK91</accession>
<evidence type="ECO:0000313" key="1">
    <source>
        <dbReference type="EMBL" id="RUO78359.1"/>
    </source>
</evidence>
<dbReference type="EMBL" id="PIQG01000002">
    <property type="protein sequence ID" value="RUO78359.1"/>
    <property type="molecule type" value="Genomic_DNA"/>
</dbReference>
<sequence length="333" mass="36750">MGSLFMKHWTHYWGTSGALNSFAEGEANQGYANSVKQFWESILAELPTDATVLDVGCGNGAIAALAVQYSQANNKQFNVEGADAAAIDPTKNVPANHPLSSALKQVRFHSEMPVEELAHANDSIDAIVSQFAIEYSDLDKAIAKFSDVVKPGGVVAALVHDSTSGLLKDSKQGIAIIEDVLDNTPLFLQADLLINLAKQAIPQLGQEKWNEFSHNRILVNAIKWTMDVLLERYSQTQQQVWIRDIVARVARTLDLLNQGQVEQAQQFLNMHYHLLAEHKQRLIDQEQAALSAKTIQSRLIKKLEQAGFVATADRMEVDGDKFAWAVTARKMSA</sequence>
<dbReference type="CDD" id="cd02440">
    <property type="entry name" value="AdoMet_MTases"/>
    <property type="match status" value="1"/>
</dbReference>
<evidence type="ECO:0000313" key="2">
    <source>
        <dbReference type="Proteomes" id="UP000288279"/>
    </source>
</evidence>
<protein>
    <recommendedName>
        <fullName evidence="3">Methyltransferase type 11 domain-containing protein</fullName>
    </recommendedName>
</protein>
<comment type="caution">
    <text evidence="1">The sequence shown here is derived from an EMBL/GenBank/DDBJ whole genome shotgun (WGS) entry which is preliminary data.</text>
</comment>
<dbReference type="AlphaFoldDB" id="A0A432ZK91"/>
<proteinExistence type="predicted"/>
<dbReference type="Gene3D" id="3.40.50.150">
    <property type="entry name" value="Vaccinia Virus protein VP39"/>
    <property type="match status" value="1"/>
</dbReference>
<evidence type="ECO:0008006" key="3">
    <source>
        <dbReference type="Google" id="ProtNLM"/>
    </source>
</evidence>
<dbReference type="Proteomes" id="UP000288279">
    <property type="component" value="Unassembled WGS sequence"/>
</dbReference>
<gene>
    <name evidence="1" type="ORF">CWI83_04840</name>
</gene>
<dbReference type="Pfam" id="PF13489">
    <property type="entry name" value="Methyltransf_23"/>
    <property type="match status" value="1"/>
</dbReference>
<dbReference type="InterPro" id="IPR029063">
    <property type="entry name" value="SAM-dependent_MTases_sf"/>
</dbReference>
<name>A0A432ZK91_9GAMM</name>
<dbReference type="SUPFAM" id="SSF53335">
    <property type="entry name" value="S-adenosyl-L-methionine-dependent methyltransferases"/>
    <property type="match status" value="1"/>
</dbReference>
<organism evidence="1 2">
    <name type="scientific">Pseudidiomarina taiwanensis</name>
    <dbReference type="NCBI Taxonomy" id="337250"/>
    <lineage>
        <taxon>Bacteria</taxon>
        <taxon>Pseudomonadati</taxon>
        <taxon>Pseudomonadota</taxon>
        <taxon>Gammaproteobacteria</taxon>
        <taxon>Alteromonadales</taxon>
        <taxon>Idiomarinaceae</taxon>
        <taxon>Pseudidiomarina</taxon>
    </lineage>
</organism>